<evidence type="ECO:0000313" key="2">
    <source>
        <dbReference type="Proteomes" id="UP000244867"/>
    </source>
</evidence>
<evidence type="ECO:0000313" key="1">
    <source>
        <dbReference type="EMBL" id="PUA82738.1"/>
    </source>
</evidence>
<dbReference type="RefSeq" id="WP_108342923.1">
    <property type="nucleotide sequence ID" value="NZ_PYXZ01000001.1"/>
</dbReference>
<accession>A0A2R7Z299</accession>
<gene>
    <name evidence="1" type="ORF">C7S10_03180</name>
</gene>
<protein>
    <recommendedName>
        <fullName evidence="3">Glycosyltransferase</fullName>
    </recommendedName>
</protein>
<organism evidence="1 2">
    <name type="scientific">Nocardioides currus</name>
    <dbReference type="NCBI Taxonomy" id="2133958"/>
    <lineage>
        <taxon>Bacteria</taxon>
        <taxon>Bacillati</taxon>
        <taxon>Actinomycetota</taxon>
        <taxon>Actinomycetes</taxon>
        <taxon>Propionibacteriales</taxon>
        <taxon>Nocardioidaceae</taxon>
        <taxon>Nocardioides</taxon>
    </lineage>
</organism>
<evidence type="ECO:0008006" key="3">
    <source>
        <dbReference type="Google" id="ProtNLM"/>
    </source>
</evidence>
<dbReference type="OrthoDB" id="4917821at2"/>
<dbReference type="AlphaFoldDB" id="A0A2R7Z299"/>
<reference evidence="1 2" key="1">
    <citation type="submission" date="2018-03" db="EMBL/GenBank/DDBJ databases">
        <authorList>
            <person name="Keele B.F."/>
        </authorList>
    </citation>
    <scope>NUCLEOTIDE SEQUENCE [LARGE SCALE GENOMIC DNA]</scope>
    <source>
        <strain evidence="1 2">IB-3</strain>
    </source>
</reference>
<dbReference type="EMBL" id="PYXZ01000001">
    <property type="protein sequence ID" value="PUA82738.1"/>
    <property type="molecule type" value="Genomic_DNA"/>
</dbReference>
<dbReference type="InterPro" id="IPR029044">
    <property type="entry name" value="Nucleotide-diphossugar_trans"/>
</dbReference>
<name>A0A2R7Z299_9ACTN</name>
<comment type="caution">
    <text evidence="1">The sequence shown here is derived from an EMBL/GenBank/DDBJ whole genome shotgun (WGS) entry which is preliminary data.</text>
</comment>
<keyword evidence="2" id="KW-1185">Reference proteome</keyword>
<dbReference type="Proteomes" id="UP000244867">
    <property type="component" value="Unassembled WGS sequence"/>
</dbReference>
<proteinExistence type="predicted"/>
<sequence>MSVPVGAGRGLRNLEGHTDFDIVWPWNRTDDWGPQRRGATAVLRVKNEADSMRFVLPPLLRACDHVLLVDNNSTDGTGEAALAVAAEHGLREKFTLKAYPFDVARAGAEHLAVPETSVHSLAYFYNWCFSHVRTRYSWKWDGDMVLTTEGEVSMADLSWQVGQADAVIRFPRHGLYIESDRRAFLDLGLRNIEEWGFPMTPDFVYSKAPEWEIRTTPDQIRQFALPQGLVVELKYLDGDEFAHWTNPESFATSVRNRRKRREWLVFNALNEGTVPEGVTEIVAPEGEHVVDHVTHTWLPRAPRPFVVDDPDHAKLHLRA</sequence>
<dbReference type="SUPFAM" id="SSF53448">
    <property type="entry name" value="Nucleotide-diphospho-sugar transferases"/>
    <property type="match status" value="1"/>
</dbReference>